<evidence type="ECO:0000256" key="3">
    <source>
        <dbReference type="ARBA" id="ARBA00023242"/>
    </source>
</evidence>
<reference evidence="5 6" key="1">
    <citation type="journal article" date="2021" name="Nat. Plants">
        <title>The Taxus genome provides insights into paclitaxel biosynthesis.</title>
        <authorList>
            <person name="Xiong X."/>
            <person name="Gou J."/>
            <person name="Liao Q."/>
            <person name="Li Y."/>
            <person name="Zhou Q."/>
            <person name="Bi G."/>
            <person name="Li C."/>
            <person name="Du R."/>
            <person name="Wang X."/>
            <person name="Sun T."/>
            <person name="Guo L."/>
            <person name="Liang H."/>
            <person name="Lu P."/>
            <person name="Wu Y."/>
            <person name="Zhang Z."/>
            <person name="Ro D.K."/>
            <person name="Shang Y."/>
            <person name="Huang S."/>
            <person name="Yan J."/>
        </authorList>
    </citation>
    <scope>NUCLEOTIDE SEQUENCE [LARGE SCALE GENOMIC DNA]</scope>
    <source>
        <strain evidence="5">Ta-2019</strain>
    </source>
</reference>
<dbReference type="Proteomes" id="UP000824469">
    <property type="component" value="Unassembled WGS sequence"/>
</dbReference>
<dbReference type="GO" id="GO:0006355">
    <property type="term" value="P:regulation of DNA-templated transcription"/>
    <property type="evidence" value="ECO:0007669"/>
    <property type="project" value="InterPro"/>
</dbReference>
<keyword evidence="2" id="KW-0804">Transcription</keyword>
<organism evidence="5 6">
    <name type="scientific">Taxus chinensis</name>
    <name type="common">Chinese yew</name>
    <name type="synonym">Taxus wallichiana var. chinensis</name>
    <dbReference type="NCBI Taxonomy" id="29808"/>
    <lineage>
        <taxon>Eukaryota</taxon>
        <taxon>Viridiplantae</taxon>
        <taxon>Streptophyta</taxon>
        <taxon>Embryophyta</taxon>
        <taxon>Tracheophyta</taxon>
        <taxon>Spermatophyta</taxon>
        <taxon>Pinopsida</taxon>
        <taxon>Pinidae</taxon>
        <taxon>Conifers II</taxon>
        <taxon>Cupressales</taxon>
        <taxon>Taxaceae</taxon>
        <taxon>Taxus</taxon>
    </lineage>
</organism>
<evidence type="ECO:0000313" key="5">
    <source>
        <dbReference type="EMBL" id="KAH9325350.1"/>
    </source>
</evidence>
<protein>
    <recommendedName>
        <fullName evidence="4">NAC domain-containing protein</fullName>
    </recommendedName>
</protein>
<dbReference type="AlphaFoldDB" id="A0AA38GR98"/>
<gene>
    <name evidence="5" type="ORF">KI387_005528</name>
</gene>
<dbReference type="EMBL" id="JAHRHJ020000002">
    <property type="protein sequence ID" value="KAH9325350.1"/>
    <property type="molecule type" value="Genomic_DNA"/>
</dbReference>
<dbReference type="Gene3D" id="2.170.150.80">
    <property type="entry name" value="NAC domain"/>
    <property type="match status" value="1"/>
</dbReference>
<comment type="caution">
    <text evidence="5">The sequence shown here is derived from an EMBL/GenBank/DDBJ whole genome shotgun (WGS) entry which is preliminary data.</text>
</comment>
<dbReference type="InterPro" id="IPR036093">
    <property type="entry name" value="NAC_dom_sf"/>
</dbReference>
<keyword evidence="1" id="KW-0805">Transcription regulation</keyword>
<keyword evidence="6" id="KW-1185">Reference proteome</keyword>
<evidence type="ECO:0000259" key="4">
    <source>
        <dbReference type="Pfam" id="PF02365"/>
    </source>
</evidence>
<evidence type="ECO:0000313" key="6">
    <source>
        <dbReference type="Proteomes" id="UP000824469"/>
    </source>
</evidence>
<dbReference type="Pfam" id="PF02365">
    <property type="entry name" value="NAM"/>
    <property type="match status" value="1"/>
</dbReference>
<keyword evidence="3" id="KW-0539">Nucleus</keyword>
<name>A0AA38GR98_TAXCH</name>
<evidence type="ECO:0000256" key="2">
    <source>
        <dbReference type="ARBA" id="ARBA00023163"/>
    </source>
</evidence>
<evidence type="ECO:0000256" key="1">
    <source>
        <dbReference type="ARBA" id="ARBA00023015"/>
    </source>
</evidence>
<proteinExistence type="predicted"/>
<accession>A0AA38GR98</accession>
<dbReference type="GO" id="GO:0003677">
    <property type="term" value="F:DNA binding"/>
    <property type="evidence" value="ECO:0007669"/>
    <property type="project" value="InterPro"/>
</dbReference>
<feature type="domain" description="NAC" evidence="4">
    <location>
        <begin position="4"/>
        <end position="93"/>
    </location>
</feature>
<dbReference type="SUPFAM" id="SSF101941">
    <property type="entry name" value="NAC domain"/>
    <property type="match status" value="1"/>
</dbReference>
<sequence>MLHLKKMYAGNIQDLHPAITDEDIYSCHPADLLKNGRRYLISFTRYTEHRNPKRVRVTRSGYRWKQQGRALPLKYNGQPVAMRTYLSFVALGRKNCVPGKGPDDPNYVNKTCRNGGIRRHAIYTMEEVTLLEDYIYEKNLTSKGIRPCPIPVLYHILCKYKEPLYNSREAVPSPSASASASHELPCLEARHDEEGGDELMLSATFNGLESLDGTVVDSDLKNLIAGLSYWESFLLL</sequence>
<dbReference type="InterPro" id="IPR003441">
    <property type="entry name" value="NAC-dom"/>
</dbReference>